<organism evidence="1 2">
    <name type="scientific">Enterobacteria phage 9g</name>
    <dbReference type="NCBI Taxonomy" id="1468411"/>
    <lineage>
        <taxon>Viruses</taxon>
        <taxon>Duplodnaviria</taxon>
        <taxon>Heunggongvirae</taxon>
        <taxon>Uroviricota</taxon>
        <taxon>Caudoviricetes</taxon>
        <taxon>Queuovirinae</taxon>
        <taxon>Nonagvirus</taxon>
        <taxon>Nonagvirus nv9g</taxon>
    </lineage>
</organism>
<dbReference type="Proteomes" id="UP000019745">
    <property type="component" value="Segment"/>
</dbReference>
<name>X2L027_9CAUD</name>
<keyword evidence="2" id="KW-1185">Reference proteome</keyword>
<dbReference type="GeneID" id="19487968"/>
<accession>X2L027</accession>
<evidence type="ECO:0000313" key="1">
    <source>
        <dbReference type="EMBL" id="AHN84544.1"/>
    </source>
</evidence>
<evidence type="ECO:0000313" key="2">
    <source>
        <dbReference type="Proteomes" id="UP000019745"/>
    </source>
</evidence>
<reference evidence="1 2" key="1">
    <citation type="submission" date="2014-02" db="EMBL/GenBank/DDBJ databases">
        <title>The genomic sequence of a novel Enterobacteria bacteriophage 9g containing a complete queosine synthesis operon.</title>
        <authorList>
            <person name="Kulikov E.E."/>
            <person name="Golomidova A.K."/>
            <person name="Letarov A.V."/>
        </authorList>
    </citation>
    <scope>NUCLEOTIDE SEQUENCE [LARGE SCALE GENOMIC DNA]</scope>
</reference>
<gene>
    <name evidence="1" type="ORF">9g_00028</name>
</gene>
<dbReference type="KEGG" id="vg:19487968"/>
<dbReference type="EMBL" id="KJ419279">
    <property type="protein sequence ID" value="AHN84544.1"/>
    <property type="molecule type" value="Genomic_DNA"/>
</dbReference>
<dbReference type="RefSeq" id="YP_009032351.1">
    <property type="nucleotide sequence ID" value="NC_024146.1"/>
</dbReference>
<proteinExistence type="predicted"/>
<protein>
    <submittedName>
        <fullName evidence="1">Uncharacterized protein</fullName>
    </submittedName>
</protein>
<sequence>MITAQEARTNSETLDITESAEILW</sequence>